<accession>A0A7W4Z5M2</accession>
<evidence type="ECO:0000313" key="6">
    <source>
        <dbReference type="EMBL" id="MBB3046126.1"/>
    </source>
</evidence>
<dbReference type="GO" id="GO:0051287">
    <property type="term" value="F:NAD binding"/>
    <property type="evidence" value="ECO:0007669"/>
    <property type="project" value="InterPro"/>
</dbReference>
<dbReference type="GO" id="GO:0050661">
    <property type="term" value="F:NADP binding"/>
    <property type="evidence" value="ECO:0007669"/>
    <property type="project" value="InterPro"/>
</dbReference>
<feature type="domain" description="6-phosphogluconate dehydrogenase NADP-binding" evidence="4">
    <location>
        <begin position="3"/>
        <end position="164"/>
    </location>
</feature>
<dbReference type="SUPFAM" id="SSF51735">
    <property type="entry name" value="NAD(P)-binding Rossmann-fold domains"/>
    <property type="match status" value="1"/>
</dbReference>
<dbReference type="Gene3D" id="1.10.1040.10">
    <property type="entry name" value="N-(1-d-carboxylethyl)-l-norvaline Dehydrogenase, domain 2"/>
    <property type="match status" value="1"/>
</dbReference>
<dbReference type="AlphaFoldDB" id="A0A7W4Z5M2"/>
<dbReference type="Pfam" id="PF03446">
    <property type="entry name" value="NAD_binding_2"/>
    <property type="match status" value="1"/>
</dbReference>
<dbReference type="GO" id="GO:0008442">
    <property type="term" value="F:3-hydroxyisobutyrate dehydrogenase activity"/>
    <property type="evidence" value="ECO:0007669"/>
    <property type="project" value="UniProtKB-EC"/>
</dbReference>
<feature type="active site" evidence="3">
    <location>
        <position position="175"/>
    </location>
</feature>
<dbReference type="InterPro" id="IPR036291">
    <property type="entry name" value="NAD(P)-bd_dom_sf"/>
</dbReference>
<dbReference type="InterPro" id="IPR006115">
    <property type="entry name" value="6PGDH_NADP-bd"/>
</dbReference>
<dbReference type="Pfam" id="PF14833">
    <property type="entry name" value="NAD_binding_11"/>
    <property type="match status" value="1"/>
</dbReference>
<evidence type="ECO:0000256" key="2">
    <source>
        <dbReference type="ARBA" id="ARBA00023027"/>
    </source>
</evidence>
<keyword evidence="1 6" id="KW-0560">Oxidoreductase</keyword>
<evidence type="ECO:0000313" key="7">
    <source>
        <dbReference type="Proteomes" id="UP000537130"/>
    </source>
</evidence>
<protein>
    <submittedName>
        <fullName evidence="6">3-hydroxyisobutyrate dehydrogenase</fullName>
        <ecNumber evidence="6">1.1.1.31</ecNumber>
    </submittedName>
</protein>
<dbReference type="Proteomes" id="UP000537130">
    <property type="component" value="Unassembled WGS sequence"/>
</dbReference>
<organism evidence="6 7">
    <name type="scientific">Litorivivens lipolytica</name>
    <dbReference type="NCBI Taxonomy" id="1524264"/>
    <lineage>
        <taxon>Bacteria</taxon>
        <taxon>Pseudomonadati</taxon>
        <taxon>Pseudomonadota</taxon>
        <taxon>Gammaproteobacteria</taxon>
        <taxon>Litorivivens</taxon>
    </lineage>
</organism>
<keyword evidence="7" id="KW-1185">Reference proteome</keyword>
<dbReference type="PANTHER" id="PTHR43060">
    <property type="entry name" value="3-HYDROXYISOBUTYRATE DEHYDROGENASE-LIKE 1, MITOCHONDRIAL-RELATED"/>
    <property type="match status" value="1"/>
</dbReference>
<dbReference type="RefSeq" id="WP_183408830.1">
    <property type="nucleotide sequence ID" value="NZ_JACHWY010000001.1"/>
</dbReference>
<feature type="domain" description="3-hydroxyisobutyrate dehydrogenase-like NAD-binding" evidence="5">
    <location>
        <begin position="169"/>
        <end position="280"/>
    </location>
</feature>
<evidence type="ECO:0000256" key="1">
    <source>
        <dbReference type="ARBA" id="ARBA00023002"/>
    </source>
</evidence>
<proteinExistence type="predicted"/>
<comment type="caution">
    <text evidence="6">The sequence shown here is derived from an EMBL/GenBank/DDBJ whole genome shotgun (WGS) entry which is preliminary data.</text>
</comment>
<gene>
    <name evidence="6" type="ORF">FHR99_000362</name>
</gene>
<evidence type="ECO:0000259" key="5">
    <source>
        <dbReference type="Pfam" id="PF14833"/>
    </source>
</evidence>
<dbReference type="EMBL" id="JACHWY010000001">
    <property type="protein sequence ID" value="MBB3046126.1"/>
    <property type="molecule type" value="Genomic_DNA"/>
</dbReference>
<reference evidence="6 7" key="1">
    <citation type="submission" date="2020-08" db="EMBL/GenBank/DDBJ databases">
        <title>Genomic Encyclopedia of Type Strains, Phase III (KMG-III): the genomes of soil and plant-associated and newly described type strains.</title>
        <authorList>
            <person name="Whitman W."/>
        </authorList>
    </citation>
    <scope>NUCLEOTIDE SEQUENCE [LARGE SCALE GENOMIC DNA]</scope>
    <source>
        <strain evidence="6 7">CECT 8654</strain>
    </source>
</reference>
<dbReference type="SUPFAM" id="SSF48179">
    <property type="entry name" value="6-phosphogluconate dehydrogenase C-terminal domain-like"/>
    <property type="match status" value="1"/>
</dbReference>
<dbReference type="PIRSF" id="PIRSF000103">
    <property type="entry name" value="HIBADH"/>
    <property type="match status" value="1"/>
</dbReference>
<evidence type="ECO:0000256" key="3">
    <source>
        <dbReference type="PIRSR" id="PIRSR000103-1"/>
    </source>
</evidence>
<dbReference type="InterPro" id="IPR013328">
    <property type="entry name" value="6PGD_dom2"/>
</dbReference>
<dbReference type="PANTHER" id="PTHR43060:SF15">
    <property type="entry name" value="3-HYDROXYISOBUTYRATE DEHYDROGENASE-LIKE 1, MITOCHONDRIAL-RELATED"/>
    <property type="match status" value="1"/>
</dbReference>
<sequence length="287" mass="30239">MIQVGYIGLGNIGKPMCSTLIKNGASRDIAVTVYDVMPDPVAEMVELGATKANSVREIVERCDLVGVCVRDDNDVDSILYGDQGMLEHARPGTIIAIHSTVTKTNMLRWASDGAGKDIHIIDAPITGGASGAAEGTLCIMVGASEAVLERALPMLEATSKRVVRGGDVGSGIVLKLANNVITYAAFTAVSEAVALVKKSGLNPEDLYAVGEINGVITPSGKQFITGREGLLAGCTEEQMLEFFGPFAGLGEKDLDHALGLCKDLQLDLPATKTVREHIRQTFLKGQG</sequence>
<dbReference type="InterPro" id="IPR029154">
    <property type="entry name" value="HIBADH-like_NADP-bd"/>
</dbReference>
<dbReference type="EC" id="1.1.1.31" evidence="6"/>
<name>A0A7W4Z5M2_9GAMM</name>
<dbReference type="Gene3D" id="3.40.50.720">
    <property type="entry name" value="NAD(P)-binding Rossmann-like Domain"/>
    <property type="match status" value="1"/>
</dbReference>
<dbReference type="InterPro" id="IPR015815">
    <property type="entry name" value="HIBADH-related"/>
</dbReference>
<evidence type="ECO:0000259" key="4">
    <source>
        <dbReference type="Pfam" id="PF03446"/>
    </source>
</evidence>
<dbReference type="InterPro" id="IPR008927">
    <property type="entry name" value="6-PGluconate_DH-like_C_sf"/>
</dbReference>
<keyword evidence="2" id="KW-0520">NAD</keyword>